<proteinExistence type="predicted"/>
<sequence length="232" mass="25935">MDGYFSLKLKRKDLEDVNDDFSDFSLSSPARKIRRLDAELPPIIEEEECETPIAFEHTMLHEQSFVNDSSGGIKIEELPNVPSNEEKAIVLFKPLTLLQSAVPFQLHSVCQSSSYFGAQKKLFHLSSSYISYVVIDQVTWSSQPNSWRPADDEAAENNNSRWEKKKWALKMESSKGVNEAGGMSLSEGGVPSMAAAALRDSTTSSHNTSAPILKGFSEMRILYKQLLFTGYD</sequence>
<reference evidence="1 2" key="1">
    <citation type="journal article" date="2021" name="Comput. Struct. Biotechnol. J.">
        <title>De novo genome assembly of the potent medicinal plant Rehmannia glutinosa using nanopore technology.</title>
        <authorList>
            <person name="Ma L."/>
            <person name="Dong C."/>
            <person name="Song C."/>
            <person name="Wang X."/>
            <person name="Zheng X."/>
            <person name="Niu Y."/>
            <person name="Chen S."/>
            <person name="Feng W."/>
        </authorList>
    </citation>
    <scope>NUCLEOTIDE SEQUENCE [LARGE SCALE GENOMIC DNA]</scope>
    <source>
        <strain evidence="1">DH-2019</strain>
    </source>
</reference>
<comment type="caution">
    <text evidence="1">The sequence shown here is derived from an EMBL/GenBank/DDBJ whole genome shotgun (WGS) entry which is preliminary data.</text>
</comment>
<dbReference type="Proteomes" id="UP001318860">
    <property type="component" value="Unassembled WGS sequence"/>
</dbReference>
<protein>
    <submittedName>
        <fullName evidence="1">Uncharacterized protein</fullName>
    </submittedName>
</protein>
<dbReference type="EMBL" id="JABTTQ020002029">
    <property type="protein sequence ID" value="KAK6126634.1"/>
    <property type="molecule type" value="Genomic_DNA"/>
</dbReference>
<evidence type="ECO:0000313" key="2">
    <source>
        <dbReference type="Proteomes" id="UP001318860"/>
    </source>
</evidence>
<gene>
    <name evidence="1" type="ORF">DH2020_039620</name>
</gene>
<dbReference type="PANTHER" id="PTHR35510">
    <property type="entry name" value="DBH-LIKE MONOOXYGENASE"/>
    <property type="match status" value="1"/>
</dbReference>
<evidence type="ECO:0000313" key="1">
    <source>
        <dbReference type="EMBL" id="KAK6126634.1"/>
    </source>
</evidence>
<keyword evidence="2" id="KW-1185">Reference proteome</keyword>
<accession>A0ABR0UVB0</accession>
<organism evidence="1 2">
    <name type="scientific">Rehmannia glutinosa</name>
    <name type="common">Chinese foxglove</name>
    <dbReference type="NCBI Taxonomy" id="99300"/>
    <lineage>
        <taxon>Eukaryota</taxon>
        <taxon>Viridiplantae</taxon>
        <taxon>Streptophyta</taxon>
        <taxon>Embryophyta</taxon>
        <taxon>Tracheophyta</taxon>
        <taxon>Spermatophyta</taxon>
        <taxon>Magnoliopsida</taxon>
        <taxon>eudicotyledons</taxon>
        <taxon>Gunneridae</taxon>
        <taxon>Pentapetalae</taxon>
        <taxon>asterids</taxon>
        <taxon>lamiids</taxon>
        <taxon>Lamiales</taxon>
        <taxon>Orobanchaceae</taxon>
        <taxon>Rehmannieae</taxon>
        <taxon>Rehmannia</taxon>
    </lineage>
</organism>
<dbReference type="PANTHER" id="PTHR35510:SF1">
    <property type="entry name" value="DBH-LIKE MONOOXYGENASE"/>
    <property type="match status" value="1"/>
</dbReference>
<name>A0ABR0UVB0_REHGL</name>